<proteinExistence type="predicted"/>
<gene>
    <name evidence="2" type="ORF">QTG54_012839</name>
</gene>
<evidence type="ECO:0000256" key="1">
    <source>
        <dbReference type="SAM" id="MobiDB-lite"/>
    </source>
</evidence>
<dbReference type="AlphaFoldDB" id="A0AAD8XYH6"/>
<evidence type="ECO:0000313" key="3">
    <source>
        <dbReference type="Proteomes" id="UP001224775"/>
    </source>
</evidence>
<protein>
    <submittedName>
        <fullName evidence="2">Uncharacterized protein</fullName>
    </submittedName>
</protein>
<dbReference type="Proteomes" id="UP001224775">
    <property type="component" value="Unassembled WGS sequence"/>
</dbReference>
<accession>A0AAD8XYH6</accession>
<reference evidence="2" key="1">
    <citation type="submission" date="2023-06" db="EMBL/GenBank/DDBJ databases">
        <title>Survivors Of The Sea: Transcriptome response of Skeletonema marinoi to long-term dormancy.</title>
        <authorList>
            <person name="Pinder M.I.M."/>
            <person name="Kourtchenko O."/>
            <person name="Robertson E.K."/>
            <person name="Larsson T."/>
            <person name="Maumus F."/>
            <person name="Osuna-Cruz C.M."/>
            <person name="Vancaester E."/>
            <person name="Stenow R."/>
            <person name="Vandepoele K."/>
            <person name="Ploug H."/>
            <person name="Bruchert V."/>
            <person name="Godhe A."/>
            <person name="Topel M."/>
        </authorList>
    </citation>
    <scope>NUCLEOTIDE SEQUENCE</scope>
    <source>
        <strain evidence="2">R05AC</strain>
    </source>
</reference>
<organism evidence="2 3">
    <name type="scientific">Skeletonema marinoi</name>
    <dbReference type="NCBI Taxonomy" id="267567"/>
    <lineage>
        <taxon>Eukaryota</taxon>
        <taxon>Sar</taxon>
        <taxon>Stramenopiles</taxon>
        <taxon>Ochrophyta</taxon>
        <taxon>Bacillariophyta</taxon>
        <taxon>Coscinodiscophyceae</taxon>
        <taxon>Thalassiosirophycidae</taxon>
        <taxon>Thalassiosirales</taxon>
        <taxon>Skeletonemataceae</taxon>
        <taxon>Skeletonema</taxon>
        <taxon>Skeletonema marinoi-dohrnii complex</taxon>
    </lineage>
</organism>
<name>A0AAD8XYH6_9STRA</name>
<feature type="region of interest" description="Disordered" evidence="1">
    <location>
        <begin position="132"/>
        <end position="157"/>
    </location>
</feature>
<feature type="compositionally biased region" description="Low complexity" evidence="1">
    <location>
        <begin position="138"/>
        <end position="148"/>
    </location>
</feature>
<comment type="caution">
    <text evidence="2">The sequence shown here is derived from an EMBL/GenBank/DDBJ whole genome shotgun (WGS) entry which is preliminary data.</text>
</comment>
<sequence length="157" mass="15907">MSHTKCCVTGSFQAESSNSGIMTIGSGWGYPNCDGTIMTNGKISNCESDICRVSCDGNCNVIVRAGGAGPPARAGAGAGGRGRGGGGRGGLPDVGVGLEAVAVVALEEVDRPHFLTCCLMTIFEGHPYASVKDENDDTTTSTTSSTDTYVHGRGVIG</sequence>
<dbReference type="EMBL" id="JATAAI010000029">
    <property type="protein sequence ID" value="KAK1736239.1"/>
    <property type="molecule type" value="Genomic_DNA"/>
</dbReference>
<evidence type="ECO:0000313" key="2">
    <source>
        <dbReference type="EMBL" id="KAK1736239.1"/>
    </source>
</evidence>
<keyword evidence="3" id="KW-1185">Reference proteome</keyword>